<feature type="transmembrane region" description="Helical" evidence="6">
    <location>
        <begin position="100"/>
        <end position="121"/>
    </location>
</feature>
<dbReference type="Pfam" id="PF02653">
    <property type="entry name" value="BPD_transp_2"/>
    <property type="match status" value="1"/>
</dbReference>
<feature type="transmembrane region" description="Helical" evidence="6">
    <location>
        <begin position="301"/>
        <end position="323"/>
    </location>
</feature>
<dbReference type="EMBL" id="NQVN01000002">
    <property type="protein sequence ID" value="PIP00103.1"/>
    <property type="molecule type" value="Genomic_DNA"/>
</dbReference>
<evidence type="ECO:0000256" key="3">
    <source>
        <dbReference type="ARBA" id="ARBA00022692"/>
    </source>
</evidence>
<dbReference type="Proteomes" id="UP000231070">
    <property type="component" value="Unassembled WGS sequence"/>
</dbReference>
<feature type="transmembrane region" description="Helical" evidence="6">
    <location>
        <begin position="169"/>
        <end position="188"/>
    </location>
</feature>
<evidence type="ECO:0000256" key="1">
    <source>
        <dbReference type="ARBA" id="ARBA00004651"/>
    </source>
</evidence>
<keyword evidence="3 6" id="KW-0812">Transmembrane</keyword>
<evidence type="ECO:0000256" key="4">
    <source>
        <dbReference type="ARBA" id="ARBA00022989"/>
    </source>
</evidence>
<comment type="subcellular location">
    <subcellularLocation>
        <location evidence="1">Cell membrane</location>
        <topology evidence="1">Multi-pass membrane protein</topology>
    </subcellularLocation>
</comment>
<feature type="transmembrane region" description="Helical" evidence="6">
    <location>
        <begin position="47"/>
        <end position="67"/>
    </location>
</feature>
<feature type="transmembrane region" description="Helical" evidence="6">
    <location>
        <begin position="274"/>
        <end position="295"/>
    </location>
</feature>
<organism evidence="7 8">
    <name type="scientific">Pleomorphomonas carboxyditropha</name>
    <dbReference type="NCBI Taxonomy" id="2023338"/>
    <lineage>
        <taxon>Bacteria</taxon>
        <taxon>Pseudomonadati</taxon>
        <taxon>Pseudomonadota</taxon>
        <taxon>Alphaproteobacteria</taxon>
        <taxon>Hyphomicrobiales</taxon>
        <taxon>Pleomorphomonadaceae</taxon>
        <taxon>Pleomorphomonas</taxon>
    </lineage>
</organism>
<dbReference type="AlphaFoldDB" id="A0A2G9X0I0"/>
<reference evidence="7 8" key="1">
    <citation type="submission" date="2017-08" db="EMBL/GenBank/DDBJ databases">
        <title>Pleomorphomonas carboxidotrophicus sp. nov., a new mesophilic hydrogenogenic carboxidotroph.</title>
        <authorList>
            <person name="Esquivel-Elizondo S."/>
            <person name="Krajmalnik-Brown R."/>
            <person name="Maldonado J."/>
        </authorList>
    </citation>
    <scope>NUCLEOTIDE SEQUENCE [LARGE SCALE GENOMIC DNA]</scope>
    <source>
        <strain evidence="7 8">SVCO-16</strain>
    </source>
</reference>
<evidence type="ECO:0000256" key="5">
    <source>
        <dbReference type="ARBA" id="ARBA00023136"/>
    </source>
</evidence>
<dbReference type="GO" id="GO:0022857">
    <property type="term" value="F:transmembrane transporter activity"/>
    <property type="evidence" value="ECO:0007669"/>
    <property type="project" value="InterPro"/>
</dbReference>
<dbReference type="OrthoDB" id="5422926at2"/>
<accession>A0A2G9X0I0</accession>
<dbReference type="CDD" id="cd06579">
    <property type="entry name" value="TM_PBP1_transp_AraH_like"/>
    <property type="match status" value="1"/>
</dbReference>
<feature type="transmembrane region" description="Helical" evidence="6">
    <location>
        <begin position="221"/>
        <end position="239"/>
    </location>
</feature>
<evidence type="ECO:0000256" key="2">
    <source>
        <dbReference type="ARBA" id="ARBA00022475"/>
    </source>
</evidence>
<dbReference type="GO" id="GO:0005886">
    <property type="term" value="C:plasma membrane"/>
    <property type="evidence" value="ECO:0007669"/>
    <property type="project" value="UniProtKB-SubCell"/>
</dbReference>
<feature type="transmembrane region" description="Helical" evidence="6">
    <location>
        <begin position="128"/>
        <end position="149"/>
    </location>
</feature>
<keyword evidence="5 6" id="KW-0472">Membrane</keyword>
<keyword evidence="4 6" id="KW-1133">Transmembrane helix</keyword>
<keyword evidence="2" id="KW-1003">Cell membrane</keyword>
<gene>
    <name evidence="7" type="ORF">CJ014_05005</name>
</gene>
<protein>
    <submittedName>
        <fullName evidence="7">Ribose transporter permease rbsC</fullName>
    </submittedName>
</protein>
<keyword evidence="8" id="KW-1185">Reference proteome</keyword>
<sequence length="339" mass="35465">MSFNASTADASPVRRLLLANKAVIFAILLAAALSATSPYFLLQANLLALLDQIVVMTVVALGYTLILAMGEIDLSLGGVIPLIGIVMAKLMANYGVPFEFAIVIGIMLGALCGAINATLISRFDLPPFIVTLATGALFTGTLYIVSNLIPVSNLPEGFLAIARTRVATVIPLPVILLFPVAIAFYLVAKRSVFGQHVIALGGNPEAVRVAGINIEMLRLKVYALAGACYALAAVLLTARSASAQIAAGSNLMLLVITAVVVGGTPLLGGKADMIGTFFGCLILGMISNGLNLLGVNANFQVIVQGLLILLALVLDVESAKLLLRLDKRRMQRLRGEGGR</sequence>
<dbReference type="PANTHER" id="PTHR32196">
    <property type="entry name" value="ABC TRANSPORTER PERMEASE PROTEIN YPHD-RELATED-RELATED"/>
    <property type="match status" value="1"/>
</dbReference>
<dbReference type="RefSeq" id="WP_100079440.1">
    <property type="nucleotide sequence ID" value="NZ_NQVN01000002.1"/>
</dbReference>
<dbReference type="InterPro" id="IPR001851">
    <property type="entry name" value="ABC_transp_permease"/>
</dbReference>
<feature type="transmembrane region" description="Helical" evidence="6">
    <location>
        <begin position="74"/>
        <end position="94"/>
    </location>
</feature>
<evidence type="ECO:0000313" key="7">
    <source>
        <dbReference type="EMBL" id="PIP00103.1"/>
    </source>
</evidence>
<feature type="transmembrane region" description="Helical" evidence="6">
    <location>
        <begin position="245"/>
        <end position="267"/>
    </location>
</feature>
<proteinExistence type="predicted"/>
<name>A0A2G9X0I0_9HYPH</name>
<feature type="transmembrane region" description="Helical" evidence="6">
    <location>
        <begin position="22"/>
        <end position="41"/>
    </location>
</feature>
<comment type="caution">
    <text evidence="7">The sequence shown here is derived from an EMBL/GenBank/DDBJ whole genome shotgun (WGS) entry which is preliminary data.</text>
</comment>
<evidence type="ECO:0000313" key="8">
    <source>
        <dbReference type="Proteomes" id="UP000231070"/>
    </source>
</evidence>
<evidence type="ECO:0000256" key="6">
    <source>
        <dbReference type="SAM" id="Phobius"/>
    </source>
</evidence>